<dbReference type="EnsemblPlants" id="Pp3c1_17230V3.1">
    <property type="protein sequence ID" value="PAC:32971267.CDS.1"/>
    <property type="gene ID" value="Pp3c1_17230"/>
</dbReference>
<accession>A0A2K1L8J5</accession>
<dbReference type="Gramene" id="Pp3c1_17230V3.1">
    <property type="protein sequence ID" value="PAC:32971267.CDS.1"/>
    <property type="gene ID" value="Pp3c1_17230"/>
</dbReference>
<evidence type="ECO:0000313" key="2">
    <source>
        <dbReference type="EnsemblPlants" id="PAC:32971267.CDS.1"/>
    </source>
</evidence>
<reference evidence="2" key="3">
    <citation type="submission" date="2020-12" db="UniProtKB">
        <authorList>
            <consortium name="EnsemblPlants"/>
        </authorList>
    </citation>
    <scope>IDENTIFICATION</scope>
</reference>
<dbReference type="InParanoid" id="A0A2K1L8J5"/>
<keyword evidence="3" id="KW-1185">Reference proteome</keyword>
<sequence>MMLDMWYVQLRGYTGYSQIGSPGSGPSYRVGCCSLQESLPIEVRLGLSVVIRLVEVVGWSAAWIVGALEDAGALRLELFLPPFNALVYHRVRSGMLHHHRNTTARFCSHTHRKHERLSLQSRLLRSLTY</sequence>
<name>A0A2K1L8J5_PHYPA</name>
<dbReference type="Proteomes" id="UP000006727">
    <property type="component" value="Chromosome 1"/>
</dbReference>
<evidence type="ECO:0000313" key="1">
    <source>
        <dbReference type="EMBL" id="PNR62337.1"/>
    </source>
</evidence>
<reference evidence="1 3" key="1">
    <citation type="journal article" date="2008" name="Science">
        <title>The Physcomitrella genome reveals evolutionary insights into the conquest of land by plants.</title>
        <authorList>
            <person name="Rensing S."/>
            <person name="Lang D."/>
            <person name="Zimmer A."/>
            <person name="Terry A."/>
            <person name="Salamov A."/>
            <person name="Shapiro H."/>
            <person name="Nishiyama T."/>
            <person name="Perroud P.-F."/>
            <person name="Lindquist E."/>
            <person name="Kamisugi Y."/>
            <person name="Tanahashi T."/>
            <person name="Sakakibara K."/>
            <person name="Fujita T."/>
            <person name="Oishi K."/>
            <person name="Shin-I T."/>
            <person name="Kuroki Y."/>
            <person name="Toyoda A."/>
            <person name="Suzuki Y."/>
            <person name="Hashimoto A."/>
            <person name="Yamaguchi K."/>
            <person name="Sugano A."/>
            <person name="Kohara Y."/>
            <person name="Fujiyama A."/>
            <person name="Anterola A."/>
            <person name="Aoki S."/>
            <person name="Ashton N."/>
            <person name="Barbazuk W.B."/>
            <person name="Barker E."/>
            <person name="Bennetzen J."/>
            <person name="Bezanilla M."/>
            <person name="Blankenship R."/>
            <person name="Cho S.H."/>
            <person name="Dutcher S."/>
            <person name="Estelle M."/>
            <person name="Fawcett J.A."/>
            <person name="Gundlach H."/>
            <person name="Hanada K."/>
            <person name="Heyl A."/>
            <person name="Hicks K.A."/>
            <person name="Hugh J."/>
            <person name="Lohr M."/>
            <person name="Mayer K."/>
            <person name="Melkozernov A."/>
            <person name="Murata T."/>
            <person name="Nelson D."/>
            <person name="Pils B."/>
            <person name="Prigge M."/>
            <person name="Reiss B."/>
            <person name="Renner T."/>
            <person name="Rombauts S."/>
            <person name="Rushton P."/>
            <person name="Sanderfoot A."/>
            <person name="Schween G."/>
            <person name="Shiu S.-H."/>
            <person name="Stueber K."/>
            <person name="Theodoulou F.L."/>
            <person name="Tu H."/>
            <person name="Van de Peer Y."/>
            <person name="Verrier P.J."/>
            <person name="Waters E."/>
            <person name="Wood A."/>
            <person name="Yang L."/>
            <person name="Cove D."/>
            <person name="Cuming A."/>
            <person name="Hasebe M."/>
            <person name="Lucas S."/>
            <person name="Mishler D.B."/>
            <person name="Reski R."/>
            <person name="Grigoriev I."/>
            <person name="Quatrano R.S."/>
            <person name="Boore J.L."/>
        </authorList>
    </citation>
    <scope>NUCLEOTIDE SEQUENCE [LARGE SCALE GENOMIC DNA]</scope>
    <source>
        <strain evidence="2 3">cv. Gransden 2004</strain>
    </source>
</reference>
<proteinExistence type="predicted"/>
<dbReference type="AlphaFoldDB" id="A0A2K1L8J5"/>
<dbReference type="EMBL" id="ABEU02000001">
    <property type="protein sequence ID" value="PNR62337.1"/>
    <property type="molecule type" value="Genomic_DNA"/>
</dbReference>
<dbReference type="PaxDb" id="3218-PP1S63_25V6.1"/>
<gene>
    <name evidence="1" type="ORF">PHYPA_000761</name>
</gene>
<evidence type="ECO:0000313" key="3">
    <source>
        <dbReference type="Proteomes" id="UP000006727"/>
    </source>
</evidence>
<reference evidence="1 3" key="2">
    <citation type="journal article" date="2018" name="Plant J.">
        <title>The Physcomitrella patens chromosome-scale assembly reveals moss genome structure and evolution.</title>
        <authorList>
            <person name="Lang D."/>
            <person name="Ullrich K.K."/>
            <person name="Murat F."/>
            <person name="Fuchs J."/>
            <person name="Jenkins J."/>
            <person name="Haas F.B."/>
            <person name="Piednoel M."/>
            <person name="Gundlach H."/>
            <person name="Van Bel M."/>
            <person name="Meyberg R."/>
            <person name="Vives C."/>
            <person name="Morata J."/>
            <person name="Symeonidi A."/>
            <person name="Hiss M."/>
            <person name="Muchero W."/>
            <person name="Kamisugi Y."/>
            <person name="Saleh O."/>
            <person name="Blanc G."/>
            <person name="Decker E.L."/>
            <person name="van Gessel N."/>
            <person name="Grimwood J."/>
            <person name="Hayes R.D."/>
            <person name="Graham S.W."/>
            <person name="Gunter L.E."/>
            <person name="McDaniel S.F."/>
            <person name="Hoernstein S.N.W."/>
            <person name="Larsson A."/>
            <person name="Li F.W."/>
            <person name="Perroud P.F."/>
            <person name="Phillips J."/>
            <person name="Ranjan P."/>
            <person name="Rokshar D.S."/>
            <person name="Rothfels C.J."/>
            <person name="Schneider L."/>
            <person name="Shu S."/>
            <person name="Stevenson D.W."/>
            <person name="Thummler F."/>
            <person name="Tillich M."/>
            <person name="Villarreal Aguilar J.C."/>
            <person name="Widiez T."/>
            <person name="Wong G.K."/>
            <person name="Wymore A."/>
            <person name="Zhang Y."/>
            <person name="Zimmer A.D."/>
            <person name="Quatrano R.S."/>
            <person name="Mayer K.F.X."/>
            <person name="Goodstein D."/>
            <person name="Casacuberta J.M."/>
            <person name="Vandepoele K."/>
            <person name="Reski R."/>
            <person name="Cuming A.C."/>
            <person name="Tuskan G.A."/>
            <person name="Maumus F."/>
            <person name="Salse J."/>
            <person name="Schmutz J."/>
            <person name="Rensing S.A."/>
        </authorList>
    </citation>
    <scope>NUCLEOTIDE SEQUENCE [LARGE SCALE GENOMIC DNA]</scope>
    <source>
        <strain evidence="2 3">cv. Gransden 2004</strain>
    </source>
</reference>
<protein>
    <submittedName>
        <fullName evidence="1 2">Uncharacterized protein</fullName>
    </submittedName>
</protein>
<organism evidence="1">
    <name type="scientific">Physcomitrium patens</name>
    <name type="common">Spreading-leaved earth moss</name>
    <name type="synonym">Physcomitrella patens</name>
    <dbReference type="NCBI Taxonomy" id="3218"/>
    <lineage>
        <taxon>Eukaryota</taxon>
        <taxon>Viridiplantae</taxon>
        <taxon>Streptophyta</taxon>
        <taxon>Embryophyta</taxon>
        <taxon>Bryophyta</taxon>
        <taxon>Bryophytina</taxon>
        <taxon>Bryopsida</taxon>
        <taxon>Funariidae</taxon>
        <taxon>Funariales</taxon>
        <taxon>Funariaceae</taxon>
        <taxon>Physcomitrium</taxon>
    </lineage>
</organism>